<dbReference type="OrthoDB" id="8754476at2"/>
<accession>A0A4Y9SGX9</accession>
<proteinExistence type="predicted"/>
<evidence type="ECO:0000313" key="2">
    <source>
        <dbReference type="Proteomes" id="UP000298438"/>
    </source>
</evidence>
<protein>
    <submittedName>
        <fullName evidence="1">Uncharacterized protein</fullName>
    </submittedName>
</protein>
<dbReference type="Proteomes" id="UP000298438">
    <property type="component" value="Unassembled WGS sequence"/>
</dbReference>
<comment type="caution">
    <text evidence="1">The sequence shown here is derived from an EMBL/GenBank/DDBJ whole genome shotgun (WGS) entry which is preliminary data.</text>
</comment>
<keyword evidence="2" id="KW-1185">Reference proteome</keyword>
<dbReference type="EMBL" id="SPVF01000128">
    <property type="protein sequence ID" value="TFW20868.1"/>
    <property type="molecule type" value="Genomic_DNA"/>
</dbReference>
<gene>
    <name evidence="1" type="ORF">E4L96_09750</name>
</gene>
<sequence length="154" mass="16379">MRLHLDLLRTELSGHNAPPGVEKELLQAFARQYPKRRWYHRFTGSQWGTLGGVGSTVALALVFLLSLHSQTGVVGEAAAPLIQRDNGVAFIALDSLESIQAAPDAKVVETELPRTALAAAGLPVSPESAGDMVRAEMLVSADGKPLALRLTSAE</sequence>
<reference evidence="1 2" key="1">
    <citation type="submission" date="2019-03" db="EMBL/GenBank/DDBJ databases">
        <title>Draft Genome Sequence of Massilia arenosa sp. nov., a Novel Massilia Species Isolated from a Sandy-loam Maize Soil.</title>
        <authorList>
            <person name="Raths R."/>
            <person name="Peta V."/>
            <person name="Bucking H."/>
        </authorList>
    </citation>
    <scope>NUCLEOTIDE SEQUENCE [LARGE SCALE GENOMIC DNA]</scope>
    <source>
        <strain evidence="1 2">MC02</strain>
    </source>
</reference>
<dbReference type="AlphaFoldDB" id="A0A4Y9SGX9"/>
<organism evidence="1 2">
    <name type="scientific">Zemynaea arenosa</name>
    <dbReference type="NCBI Taxonomy" id="2561931"/>
    <lineage>
        <taxon>Bacteria</taxon>
        <taxon>Pseudomonadati</taxon>
        <taxon>Pseudomonadota</taxon>
        <taxon>Betaproteobacteria</taxon>
        <taxon>Burkholderiales</taxon>
        <taxon>Oxalobacteraceae</taxon>
        <taxon>Telluria group</taxon>
        <taxon>Zemynaea</taxon>
    </lineage>
</organism>
<name>A0A4Y9SGX9_9BURK</name>
<evidence type="ECO:0000313" key="1">
    <source>
        <dbReference type="EMBL" id="TFW20868.1"/>
    </source>
</evidence>